<dbReference type="OrthoDB" id="3914442at2759"/>
<evidence type="ECO:0000313" key="2">
    <source>
        <dbReference type="Proteomes" id="UP000799771"/>
    </source>
</evidence>
<reference evidence="1" key="1">
    <citation type="journal article" date="2020" name="Stud. Mycol.">
        <title>101 Dothideomycetes genomes: a test case for predicting lifestyles and emergence of pathogens.</title>
        <authorList>
            <person name="Haridas S."/>
            <person name="Albert R."/>
            <person name="Binder M."/>
            <person name="Bloem J."/>
            <person name="Labutti K."/>
            <person name="Salamov A."/>
            <person name="Andreopoulos B."/>
            <person name="Baker S."/>
            <person name="Barry K."/>
            <person name="Bills G."/>
            <person name="Bluhm B."/>
            <person name="Cannon C."/>
            <person name="Castanera R."/>
            <person name="Culley D."/>
            <person name="Daum C."/>
            <person name="Ezra D."/>
            <person name="Gonzalez J."/>
            <person name="Henrissat B."/>
            <person name="Kuo A."/>
            <person name="Liang C."/>
            <person name="Lipzen A."/>
            <person name="Lutzoni F."/>
            <person name="Magnuson J."/>
            <person name="Mondo S."/>
            <person name="Nolan M."/>
            <person name="Ohm R."/>
            <person name="Pangilinan J."/>
            <person name="Park H.-J."/>
            <person name="Ramirez L."/>
            <person name="Alfaro M."/>
            <person name="Sun H."/>
            <person name="Tritt A."/>
            <person name="Yoshinaga Y."/>
            <person name="Zwiers L.-H."/>
            <person name="Turgeon B."/>
            <person name="Goodwin S."/>
            <person name="Spatafora J."/>
            <person name="Crous P."/>
            <person name="Grigoriev I."/>
        </authorList>
    </citation>
    <scope>NUCLEOTIDE SEQUENCE</scope>
    <source>
        <strain evidence="1">CBS 119687</strain>
    </source>
</reference>
<feature type="non-terminal residue" evidence="1">
    <location>
        <position position="1"/>
    </location>
</feature>
<evidence type="ECO:0000313" key="1">
    <source>
        <dbReference type="EMBL" id="KAF2123352.1"/>
    </source>
</evidence>
<accession>A0A6A5ZUG6</accession>
<proteinExistence type="predicted"/>
<keyword evidence="2" id="KW-1185">Reference proteome</keyword>
<sequence length="71" mass="7897">TKVRGLKTIRYCRSLNCNVLFLTCLAPYKKLKFLGSGGSIVVRLKLKEINRRALLGVNVTVCRSSSAPERS</sequence>
<protein>
    <submittedName>
        <fullName evidence="1">Uncharacterized protein</fullName>
    </submittedName>
</protein>
<dbReference type="AlphaFoldDB" id="A0A6A5ZUG6"/>
<dbReference type="EMBL" id="ML977529">
    <property type="protein sequence ID" value="KAF2123352.1"/>
    <property type="molecule type" value="Genomic_DNA"/>
</dbReference>
<gene>
    <name evidence="1" type="ORF">P153DRAFT_304153</name>
</gene>
<dbReference type="Proteomes" id="UP000799771">
    <property type="component" value="Unassembled WGS sequence"/>
</dbReference>
<organism evidence="1 2">
    <name type="scientific">Dothidotthia symphoricarpi CBS 119687</name>
    <dbReference type="NCBI Taxonomy" id="1392245"/>
    <lineage>
        <taxon>Eukaryota</taxon>
        <taxon>Fungi</taxon>
        <taxon>Dikarya</taxon>
        <taxon>Ascomycota</taxon>
        <taxon>Pezizomycotina</taxon>
        <taxon>Dothideomycetes</taxon>
        <taxon>Pleosporomycetidae</taxon>
        <taxon>Pleosporales</taxon>
        <taxon>Dothidotthiaceae</taxon>
        <taxon>Dothidotthia</taxon>
    </lineage>
</organism>
<name>A0A6A5ZUG6_9PLEO</name>